<dbReference type="EMBL" id="FNFC01000006">
    <property type="protein sequence ID" value="SDJ62619.1"/>
    <property type="molecule type" value="Genomic_DNA"/>
</dbReference>
<dbReference type="STRING" id="890420.SAMN05216226_10678"/>
<gene>
    <name evidence="1" type="ORF">SAMN05216226_10678</name>
</gene>
<dbReference type="Proteomes" id="UP000198856">
    <property type="component" value="Unassembled WGS sequence"/>
</dbReference>
<organism evidence="1 2">
    <name type="scientific">Halovenus aranensis</name>
    <dbReference type="NCBI Taxonomy" id="890420"/>
    <lineage>
        <taxon>Archaea</taxon>
        <taxon>Methanobacteriati</taxon>
        <taxon>Methanobacteriota</taxon>
        <taxon>Stenosarchaea group</taxon>
        <taxon>Halobacteria</taxon>
        <taxon>Halobacteriales</taxon>
        <taxon>Haloarculaceae</taxon>
        <taxon>Halovenus</taxon>
    </lineage>
</organism>
<proteinExistence type="predicted"/>
<evidence type="ECO:0008006" key="3">
    <source>
        <dbReference type="Google" id="ProtNLM"/>
    </source>
</evidence>
<name>A0A1G8V9G7_9EURY</name>
<dbReference type="AlphaFoldDB" id="A0A1G8V9G7"/>
<sequence>MTRVIEETESYKIEVDEEIDAVIHTWTATVSGEEFRQGANALLEFAADNDFSKMIVDSSRIEAHTKEDRTWLQEEWAPDIIDAGMMYSGVVHPESLIAEMDIERLMEGMGESEHRSYITESLSEAREWIAEK</sequence>
<evidence type="ECO:0000313" key="2">
    <source>
        <dbReference type="Proteomes" id="UP000198856"/>
    </source>
</evidence>
<accession>A0A1G8V9G7</accession>
<keyword evidence="2" id="KW-1185">Reference proteome</keyword>
<evidence type="ECO:0000313" key="1">
    <source>
        <dbReference type="EMBL" id="SDJ62619.1"/>
    </source>
</evidence>
<reference evidence="1 2" key="1">
    <citation type="submission" date="2016-10" db="EMBL/GenBank/DDBJ databases">
        <authorList>
            <person name="de Groot N.N."/>
        </authorList>
    </citation>
    <scope>NUCLEOTIDE SEQUENCE [LARGE SCALE GENOMIC DNA]</scope>
    <source>
        <strain evidence="1 2">IBRC-M10015</strain>
    </source>
</reference>
<dbReference type="RefSeq" id="WP_092701485.1">
    <property type="nucleotide sequence ID" value="NZ_FNFC01000006.1"/>
</dbReference>
<dbReference type="OrthoDB" id="320547at2157"/>
<protein>
    <recommendedName>
        <fullName evidence="3">SpoIIAA-like</fullName>
    </recommendedName>
</protein>